<feature type="compositionally biased region" description="Basic and acidic residues" evidence="1">
    <location>
        <begin position="50"/>
        <end position="75"/>
    </location>
</feature>
<protein>
    <submittedName>
        <fullName evidence="2">Uncharacterized protein</fullName>
    </submittedName>
</protein>
<keyword evidence="3" id="KW-1185">Reference proteome</keyword>
<name>D7DX67_NOSA0</name>
<feature type="compositionally biased region" description="Basic and acidic residues" evidence="1">
    <location>
        <begin position="86"/>
        <end position="104"/>
    </location>
</feature>
<dbReference type="KEGG" id="naz:Aazo_4512"/>
<dbReference type="OrthoDB" id="514968at2"/>
<dbReference type="RefSeq" id="WP_013192796.1">
    <property type="nucleotide sequence ID" value="NC_014248.1"/>
</dbReference>
<reference evidence="2 3" key="1">
    <citation type="journal article" date="2010" name="PLoS ONE">
        <title>Genome erosion in a nitrogen-fixing vertically transmitted endosymbiotic multicellular cyanobacterium.</title>
        <authorList>
            <person name="Ran L."/>
            <person name="Larsson J."/>
            <person name="Vigil-Stenman T."/>
            <person name="Nylander J.A."/>
            <person name="Ininbergs K."/>
            <person name="Zheng W.W."/>
            <person name="Lapidus A."/>
            <person name="Lowry S."/>
            <person name="Haselkorn R."/>
            <person name="Bergman B."/>
        </authorList>
    </citation>
    <scope>NUCLEOTIDE SEQUENCE [LARGE SCALE GENOMIC DNA]</scope>
    <source>
        <strain evidence="2 3">0708</strain>
    </source>
</reference>
<feature type="region of interest" description="Disordered" evidence="1">
    <location>
        <begin position="50"/>
        <end position="104"/>
    </location>
</feature>
<gene>
    <name evidence="2" type="ordered locus">Aazo_4512</name>
</gene>
<evidence type="ECO:0000313" key="3">
    <source>
        <dbReference type="Proteomes" id="UP000001511"/>
    </source>
</evidence>
<dbReference type="HOGENOM" id="CLU_1693664_0_0_3"/>
<sequence length="155" mass="17741">MRPKILAKDLSQTELLQSIKRKGIAEEPMGQKVEILLNLIEQLQSEVKELRAGNQGLRDENNRLKGEKGQPEIKAKNQKGFTSNHLSEKEPQTPKKDNKGSKKAGIKIDREEILEYPQELLPAEAQFKGYEEVIIQDIILATDNVLFRKEKYYSP</sequence>
<organism evidence="2 3">
    <name type="scientific">Nostoc azollae (strain 0708)</name>
    <name type="common">Anabaena azollae (strain 0708)</name>
    <dbReference type="NCBI Taxonomy" id="551115"/>
    <lineage>
        <taxon>Bacteria</taxon>
        <taxon>Bacillati</taxon>
        <taxon>Cyanobacteriota</taxon>
        <taxon>Cyanophyceae</taxon>
        <taxon>Nostocales</taxon>
        <taxon>Nostocaceae</taxon>
        <taxon>Trichormus</taxon>
    </lineage>
</organism>
<evidence type="ECO:0000256" key="1">
    <source>
        <dbReference type="SAM" id="MobiDB-lite"/>
    </source>
</evidence>
<dbReference type="AlphaFoldDB" id="D7DX67"/>
<dbReference type="eggNOG" id="COG4467">
    <property type="taxonomic scope" value="Bacteria"/>
</dbReference>
<dbReference type="Proteomes" id="UP000001511">
    <property type="component" value="Chromosome"/>
</dbReference>
<proteinExistence type="predicted"/>
<accession>D7DX67</accession>
<evidence type="ECO:0000313" key="2">
    <source>
        <dbReference type="EMBL" id="ADI65786.1"/>
    </source>
</evidence>
<dbReference type="EMBL" id="CP002059">
    <property type="protein sequence ID" value="ADI65786.1"/>
    <property type="molecule type" value="Genomic_DNA"/>
</dbReference>